<reference evidence="1 2" key="1">
    <citation type="journal article" date="2019" name="Arch. Virol.">
        <title>A novel jumbo Tenacibaculum maritimum lytic phage with head-fiber-like appendages.</title>
        <authorList>
            <person name="Kawato Y."/>
            <person name="Istiqomah I."/>
            <person name="Gaafar A.Y."/>
            <person name="Hanaoka M."/>
            <person name="Ishimaru K."/>
            <person name="Yasuike M."/>
            <person name="Nishiki I."/>
            <person name="Nakamura Y."/>
            <person name="Fujiwara A."/>
            <person name="Nakai T."/>
        </authorList>
    </citation>
    <scope>NUCLEOTIDE SEQUENCE [LARGE SCALE GENOMIC DNA]</scope>
    <source>
        <strain evidence="1 2">PTm5</strain>
    </source>
</reference>
<sequence>MEMVIDSLERRAREFFFKAHNDTNHTYGDKPYTFHLEHTADVARKFGYILETPERISKAIACAYGHDAVSDARVSRNDIYKNLGDIDVANICSDLVEDMHGYVRDDRNSDAYYARIKKTVIGVFVKLCDRIANLENGIWEGGTMSIKYKQEIFKFYEKLYHPLFDDMWEYLFSLVDNVNLPSIENSYKQLRNNYKQ</sequence>
<dbReference type="Proteomes" id="UP000424080">
    <property type="component" value="Segment"/>
</dbReference>
<evidence type="ECO:0000313" key="1">
    <source>
        <dbReference type="EMBL" id="BBI90929.1"/>
    </source>
</evidence>
<proteinExistence type="predicted"/>
<protein>
    <submittedName>
        <fullName evidence="1">Phosphohydrolase</fullName>
    </submittedName>
</protein>
<accession>A0A5S9EQZ6</accession>
<evidence type="ECO:0000313" key="2">
    <source>
        <dbReference type="Proteomes" id="UP000424080"/>
    </source>
</evidence>
<name>A0A5S9EQZ6_9CAUD</name>
<dbReference type="SUPFAM" id="SSF109604">
    <property type="entry name" value="HD-domain/PDEase-like"/>
    <property type="match status" value="1"/>
</dbReference>
<organism evidence="1 2">
    <name type="scientific">Tenacibaculum phage PTm5</name>
    <dbReference type="NCBI Taxonomy" id="2547426"/>
    <lineage>
        <taxon>Viruses</taxon>
        <taxon>Duplodnaviria</taxon>
        <taxon>Heunggongvirae</taxon>
        <taxon>Uroviricota</taxon>
        <taxon>Caudoviricetes</taxon>
        <taxon>Shirahamavirus</taxon>
        <taxon>Shirahamavirus PTm1</taxon>
    </lineage>
</organism>
<dbReference type="GO" id="GO:0016787">
    <property type="term" value="F:hydrolase activity"/>
    <property type="evidence" value="ECO:0007669"/>
    <property type="project" value="UniProtKB-KW"/>
</dbReference>
<dbReference type="EMBL" id="AP019525">
    <property type="protein sequence ID" value="BBI90929.1"/>
    <property type="molecule type" value="Genomic_DNA"/>
</dbReference>
<keyword evidence="1" id="KW-0378">Hydrolase</keyword>
<dbReference type="Gene3D" id="1.10.3210.10">
    <property type="entry name" value="Hypothetical protein af1432"/>
    <property type="match status" value="1"/>
</dbReference>